<accession>A0ACC0BA46</accession>
<evidence type="ECO:0000313" key="1">
    <source>
        <dbReference type="EMBL" id="KAI5669521.1"/>
    </source>
</evidence>
<name>A0ACC0BA46_CATRO</name>
<reference evidence="2" key="1">
    <citation type="journal article" date="2023" name="Nat. Plants">
        <title>Single-cell RNA sequencing provides a high-resolution roadmap for understanding the multicellular compartmentation of specialized metabolism.</title>
        <authorList>
            <person name="Sun S."/>
            <person name="Shen X."/>
            <person name="Li Y."/>
            <person name="Li Y."/>
            <person name="Wang S."/>
            <person name="Li R."/>
            <person name="Zhang H."/>
            <person name="Shen G."/>
            <person name="Guo B."/>
            <person name="Wei J."/>
            <person name="Xu J."/>
            <person name="St-Pierre B."/>
            <person name="Chen S."/>
            <person name="Sun C."/>
        </authorList>
    </citation>
    <scope>NUCLEOTIDE SEQUENCE [LARGE SCALE GENOMIC DNA]</scope>
</reference>
<protein>
    <submittedName>
        <fullName evidence="1">Uncharacterized protein</fullName>
    </submittedName>
</protein>
<proteinExistence type="predicted"/>
<keyword evidence="2" id="KW-1185">Reference proteome</keyword>
<evidence type="ECO:0000313" key="2">
    <source>
        <dbReference type="Proteomes" id="UP001060085"/>
    </source>
</evidence>
<sequence length="268" mass="30198">MEAAEAGKNQLDSFIVGSVPTLFYIPDFITNKEEELLLNTIYNAPMSKWKLLKNRRLQNWGGVVHEKGLLAQDLPPWLTKITERISEKSGLFPSAINHVLINEYLPNQGIMPHQDGSAYYPSVAILSLGSPVVMDFTPHSSLGSRTEMIENNESSNMPHEELMQMNSGEPLKEYQPFSVILMSRSLLIFKDKAYSDYLHGIKDSEVQLIDKSVNISQVPGAVWSEGGSEDKDDVKQNGKEGKYIRRTVTRISLTCRVVTKTHKNLFKI</sequence>
<organism evidence="1 2">
    <name type="scientific">Catharanthus roseus</name>
    <name type="common">Madagascar periwinkle</name>
    <name type="synonym">Vinca rosea</name>
    <dbReference type="NCBI Taxonomy" id="4058"/>
    <lineage>
        <taxon>Eukaryota</taxon>
        <taxon>Viridiplantae</taxon>
        <taxon>Streptophyta</taxon>
        <taxon>Embryophyta</taxon>
        <taxon>Tracheophyta</taxon>
        <taxon>Spermatophyta</taxon>
        <taxon>Magnoliopsida</taxon>
        <taxon>eudicotyledons</taxon>
        <taxon>Gunneridae</taxon>
        <taxon>Pentapetalae</taxon>
        <taxon>asterids</taxon>
        <taxon>lamiids</taxon>
        <taxon>Gentianales</taxon>
        <taxon>Apocynaceae</taxon>
        <taxon>Rauvolfioideae</taxon>
        <taxon>Vinceae</taxon>
        <taxon>Catharanthinae</taxon>
        <taxon>Catharanthus</taxon>
    </lineage>
</organism>
<dbReference type="EMBL" id="CM044704">
    <property type="protein sequence ID" value="KAI5669521.1"/>
    <property type="molecule type" value="Genomic_DNA"/>
</dbReference>
<comment type="caution">
    <text evidence="1">The sequence shown here is derived from an EMBL/GenBank/DDBJ whole genome shotgun (WGS) entry which is preliminary data.</text>
</comment>
<gene>
    <name evidence="1" type="ORF">M9H77_19374</name>
</gene>
<dbReference type="Proteomes" id="UP001060085">
    <property type="component" value="Linkage Group LG04"/>
</dbReference>